<feature type="domain" description="AMP-binding enzyme C-terminal" evidence="4">
    <location>
        <begin position="405"/>
        <end position="486"/>
    </location>
</feature>
<accession>A0A4S2HFQ1</accession>
<keyword evidence="6" id="KW-1185">Reference proteome</keyword>
<dbReference type="PANTHER" id="PTHR43201">
    <property type="entry name" value="ACYL-COA SYNTHETASE"/>
    <property type="match status" value="1"/>
</dbReference>
<dbReference type="InterPro" id="IPR025110">
    <property type="entry name" value="AMP-bd_C"/>
</dbReference>
<dbReference type="EMBL" id="SRXV01000001">
    <property type="protein sequence ID" value="TGY94658.1"/>
    <property type="molecule type" value="Genomic_DNA"/>
</dbReference>
<proteinExistence type="inferred from homology"/>
<dbReference type="InterPro" id="IPR045851">
    <property type="entry name" value="AMP-bd_C_sf"/>
</dbReference>
<evidence type="ECO:0000256" key="1">
    <source>
        <dbReference type="ARBA" id="ARBA00006432"/>
    </source>
</evidence>
<reference evidence="5 6" key="1">
    <citation type="journal article" date="2013" name="Int. J. Syst. Evol. Microbiol.">
        <title>Marinicauda pacifica gen. nov., sp. nov., a prosthecate alphaproteobacterium of the family Hyphomonadaceae isolated from deep seawater.</title>
        <authorList>
            <person name="Zhang X.Y."/>
            <person name="Li G.W."/>
            <person name="Wang C.S."/>
            <person name="Zhang Y.J."/>
            <person name="Xu X.W."/>
            <person name="Li H."/>
            <person name="Liu A."/>
            <person name="Liu C."/>
            <person name="Xie B.B."/>
            <person name="Qin Q.L."/>
            <person name="Xu Z."/>
            <person name="Chen X.L."/>
            <person name="Zhou B.C."/>
            <person name="Zhang Y.Z."/>
        </authorList>
    </citation>
    <scope>NUCLEOTIDE SEQUENCE [LARGE SCALE GENOMIC DNA]</scope>
    <source>
        <strain evidence="5 6">P-1 km-3</strain>
    </source>
</reference>
<dbReference type="AlphaFoldDB" id="A0A4S2HFQ1"/>
<dbReference type="PROSITE" id="PS00455">
    <property type="entry name" value="AMP_BINDING"/>
    <property type="match status" value="1"/>
</dbReference>
<dbReference type="InterPro" id="IPR020845">
    <property type="entry name" value="AMP-binding_CS"/>
</dbReference>
<dbReference type="OrthoDB" id="6187882at2"/>
<dbReference type="Pfam" id="PF00501">
    <property type="entry name" value="AMP-binding"/>
    <property type="match status" value="1"/>
</dbReference>
<dbReference type="PANTHER" id="PTHR43201:SF5">
    <property type="entry name" value="MEDIUM-CHAIN ACYL-COA LIGASE ACSF2, MITOCHONDRIAL"/>
    <property type="match status" value="1"/>
</dbReference>
<dbReference type="RefSeq" id="WP_135943855.1">
    <property type="nucleotide sequence ID" value="NZ_BMEI01000001.1"/>
</dbReference>
<dbReference type="Pfam" id="PF13193">
    <property type="entry name" value="AMP-binding_C"/>
    <property type="match status" value="1"/>
</dbReference>
<sequence>MTSAADFIALNARLRPGKLAACDLASGRRWTYAQLHLAVGRFAAALAARGVGRDERVAAIAGNCVDLVLLHHACARIGAIYVPLNWRLSRTELSWLLDDCEPALVTGDARLDAAEIEGLALDELAAEAARLDPMPDRPIDPDTPSLILYTSGTSGRPKGAVLNERNLAETAINFSLLGQVTPDSVFLADAPMFHVIGLVTNIRPAFMRGGTVMVSDGFIPARTLDRLGDPAIGATHYFCVPQMAAALRSEPGFDPARLSGLTALFTGGAPHPAADIAAWLDFGIPVADGFGMSEAGTVFGMPLDPQLIRERAGSAGLATPRVQTRIVDESGRECPLGEPGELLLRGDNIASGYWRRPEESQAAFVDGGWFRTGDIVRTDPEGYHWLVDRKKDMFISGGENVYPAEVEAALAGHPLVTECAVIGVPDARWGEVGHLFVALAGDAAADRDGQTAREEILSSLSAVLAKFKIPKHVSLVDALPRNGAGKVLKGELRALARMEDA</sequence>
<dbReference type="InterPro" id="IPR000873">
    <property type="entry name" value="AMP-dep_synth/lig_dom"/>
</dbReference>
<evidence type="ECO:0000256" key="2">
    <source>
        <dbReference type="ARBA" id="ARBA00022598"/>
    </source>
</evidence>
<dbReference type="GO" id="GO:0006631">
    <property type="term" value="P:fatty acid metabolic process"/>
    <property type="evidence" value="ECO:0007669"/>
    <property type="project" value="TreeGrafter"/>
</dbReference>
<evidence type="ECO:0000313" key="6">
    <source>
        <dbReference type="Proteomes" id="UP000305451"/>
    </source>
</evidence>
<comment type="caution">
    <text evidence="5">The sequence shown here is derived from an EMBL/GenBank/DDBJ whole genome shotgun (WGS) entry which is preliminary data.</text>
</comment>
<dbReference type="GO" id="GO:0031956">
    <property type="term" value="F:medium-chain fatty acid-CoA ligase activity"/>
    <property type="evidence" value="ECO:0007669"/>
    <property type="project" value="TreeGrafter"/>
</dbReference>
<evidence type="ECO:0000259" key="4">
    <source>
        <dbReference type="Pfam" id="PF13193"/>
    </source>
</evidence>
<dbReference type="Proteomes" id="UP000305451">
    <property type="component" value="Unassembled WGS sequence"/>
</dbReference>
<dbReference type="Gene3D" id="3.30.300.30">
    <property type="match status" value="1"/>
</dbReference>
<dbReference type="InterPro" id="IPR042099">
    <property type="entry name" value="ANL_N_sf"/>
</dbReference>
<dbReference type="NCBIfam" id="NF006572">
    <property type="entry name" value="PRK09088.1"/>
    <property type="match status" value="1"/>
</dbReference>
<dbReference type="SUPFAM" id="SSF56801">
    <property type="entry name" value="Acetyl-CoA synthetase-like"/>
    <property type="match status" value="1"/>
</dbReference>
<dbReference type="Gene3D" id="3.40.50.12780">
    <property type="entry name" value="N-terminal domain of ligase-like"/>
    <property type="match status" value="1"/>
</dbReference>
<gene>
    <name evidence="5" type="ORF">E5162_05140</name>
</gene>
<feature type="domain" description="AMP-dependent synthetase/ligase" evidence="3">
    <location>
        <begin position="11"/>
        <end position="354"/>
    </location>
</feature>
<evidence type="ECO:0000313" key="5">
    <source>
        <dbReference type="EMBL" id="TGY94658.1"/>
    </source>
</evidence>
<comment type="similarity">
    <text evidence="1">Belongs to the ATP-dependent AMP-binding enzyme family.</text>
</comment>
<evidence type="ECO:0000259" key="3">
    <source>
        <dbReference type="Pfam" id="PF00501"/>
    </source>
</evidence>
<protein>
    <submittedName>
        <fullName evidence="5">Acyl-CoA synthetase</fullName>
    </submittedName>
</protein>
<organism evidence="5 6">
    <name type="scientific">Marinicauda pacifica</name>
    <dbReference type="NCBI Taxonomy" id="1133559"/>
    <lineage>
        <taxon>Bacteria</taxon>
        <taxon>Pseudomonadati</taxon>
        <taxon>Pseudomonadota</taxon>
        <taxon>Alphaproteobacteria</taxon>
        <taxon>Maricaulales</taxon>
        <taxon>Maricaulaceae</taxon>
        <taxon>Marinicauda</taxon>
    </lineage>
</organism>
<name>A0A4S2HFQ1_9PROT</name>
<keyword evidence="2" id="KW-0436">Ligase</keyword>